<feature type="transmembrane region" description="Helical" evidence="3">
    <location>
        <begin position="644"/>
        <end position="665"/>
    </location>
</feature>
<feature type="transmembrane region" description="Helical" evidence="3">
    <location>
        <begin position="621"/>
        <end position="638"/>
    </location>
</feature>
<gene>
    <name evidence="5" type="ORF">B0A49_11710</name>
</gene>
<comment type="similarity">
    <text evidence="1">Belongs to the ThrE exporter (TC 2.A.79) family.</text>
</comment>
<protein>
    <recommendedName>
        <fullName evidence="4">Threonine/serine exporter-like N-terminal domain-containing protein</fullName>
    </recommendedName>
</protein>
<feature type="compositionally biased region" description="Polar residues" evidence="2">
    <location>
        <begin position="365"/>
        <end position="378"/>
    </location>
</feature>
<dbReference type="EMBL" id="NAJN01001478">
    <property type="protein sequence ID" value="TKA62936.1"/>
    <property type="molecule type" value="Genomic_DNA"/>
</dbReference>
<dbReference type="InterPro" id="IPR051361">
    <property type="entry name" value="ThrE/Ser_Exporter"/>
</dbReference>
<feature type="compositionally biased region" description="Low complexity" evidence="2">
    <location>
        <begin position="85"/>
        <end position="97"/>
    </location>
</feature>
<keyword evidence="6" id="KW-1185">Reference proteome</keyword>
<feature type="domain" description="Threonine/serine exporter-like N-terminal" evidence="4">
    <location>
        <begin position="489"/>
        <end position="731"/>
    </location>
</feature>
<feature type="transmembrane region" description="Helical" evidence="3">
    <location>
        <begin position="753"/>
        <end position="770"/>
    </location>
</feature>
<dbReference type="Pfam" id="PF06738">
    <property type="entry name" value="ThrE"/>
    <property type="match status" value="1"/>
</dbReference>
<proteinExistence type="inferred from homology"/>
<evidence type="ECO:0000259" key="4">
    <source>
        <dbReference type="Pfam" id="PF06738"/>
    </source>
</evidence>
<feature type="non-terminal residue" evidence="5">
    <location>
        <position position="1"/>
    </location>
</feature>
<feature type="compositionally biased region" description="Polar residues" evidence="2">
    <location>
        <begin position="34"/>
        <end position="47"/>
    </location>
</feature>
<feature type="region of interest" description="Disordered" evidence="2">
    <location>
        <begin position="335"/>
        <end position="407"/>
    </location>
</feature>
<comment type="caution">
    <text evidence="5">The sequence shown here is derived from an EMBL/GenBank/DDBJ whole genome shotgun (WGS) entry which is preliminary data.</text>
</comment>
<name>A0A4U0WKV4_9PEZI</name>
<dbReference type="AlphaFoldDB" id="A0A4U0WKV4"/>
<sequence>DQSMNPFEGRAHLNPFDEYSNPSIQVPDMDGSKESSGQSSADTSRPGTSGRDKPRDKKRVGFNTGGESIDASNQKASFSIRDKSPSPSTWSPLSSPPNGTRVSSPAHSRQNSRDGLLQSGNTQPRKVPEAPISNEIHEAFGQTLIVPKPRPAMRRGGSRGSVDLKEDLNDVSRILSHSDDQERSYAGLRAREAHERAKRLEQDESVYSPSGSRRPSPERRTVPFSPLNASFTRNDDIPLIDLREKLAAEEDTDEEDIGTPLQRERGMTTAEAHKLVRAHTRAHVAFHNEGSGLRSGHVTPVEEQDDFLDYVPKPQQYRGGILGAILKLYGTNNEGHLPGKSSGGRSGSSRRGSVEHRHGSGDVPQGSSGNTASTTPTPGRTPDHSPPMSGATTPTGRSHRHWYSRSANQSTSSLAQFVGSSTMLGTPAESSLGEEVAARLKQHKRQKTPSMGKRTKSGNSILGRMSRPRLEDEIRITVHIAETLSRQKYLMRLCRALMQYGAPTHRLEEYMKMSARVLEIEGQFLYIPGCMIISFDDSATHTTEVKLVRTHHGVDLGKLRDTHEVYKEVVHDIIGVEEATKRLEEVMDRAPKYRPWVLVPVYGIASAAVGPFAFGARLVDLPIAFSLGCILGILQLIVAPQSDLYANVFEITAAIITSFLARAFGSIRGGDLFCFSALAQSSIALILPGYTVLCGSLELQSRSIVAGSTRMVYAIIYSLFLGFGITIGTAIYGIIDHNATSATTCQKPMASHWFFFFVPAFTLCLIVINQAKWKQAPVMMIIAFAGYVVNFFSSQRFKGNTQVSNTLGALAIGVMANLYSRLGQRFDNACLDFWESKVRPLVKKVAALMWSRPKGTKHNSNSPSSDLEHGFRESALRTHSRRVGYGLAAASMLPAIFVQVPSGLAVSGSLVSGIASANQITGNATNGTTVVSSGSDPSAVVNSVVFNVGYSVIQVAIGITVGLFLSALIVYPFGKRRSGLFSF</sequence>
<dbReference type="PANTHER" id="PTHR31082:SF4">
    <property type="entry name" value="PHEROMONE-REGULATED MEMBRANE PROTEIN 10"/>
    <property type="match status" value="1"/>
</dbReference>
<evidence type="ECO:0000313" key="5">
    <source>
        <dbReference type="EMBL" id="TKA62936.1"/>
    </source>
</evidence>
<feature type="region of interest" description="Disordered" evidence="2">
    <location>
        <begin position="425"/>
        <end position="462"/>
    </location>
</feature>
<evidence type="ECO:0000256" key="1">
    <source>
        <dbReference type="ARBA" id="ARBA00034125"/>
    </source>
</evidence>
<dbReference type="GO" id="GO:0022857">
    <property type="term" value="F:transmembrane transporter activity"/>
    <property type="evidence" value="ECO:0007669"/>
    <property type="project" value="InterPro"/>
</dbReference>
<organism evidence="5 6">
    <name type="scientific">Cryomyces minteri</name>
    <dbReference type="NCBI Taxonomy" id="331657"/>
    <lineage>
        <taxon>Eukaryota</taxon>
        <taxon>Fungi</taxon>
        <taxon>Dikarya</taxon>
        <taxon>Ascomycota</taxon>
        <taxon>Pezizomycotina</taxon>
        <taxon>Dothideomycetes</taxon>
        <taxon>Dothideomycetes incertae sedis</taxon>
        <taxon>Cryomyces</taxon>
    </lineage>
</organism>
<feature type="transmembrane region" description="Helical" evidence="3">
    <location>
        <begin position="883"/>
        <end position="900"/>
    </location>
</feature>
<dbReference type="InterPro" id="IPR010619">
    <property type="entry name" value="ThrE-like_N"/>
</dbReference>
<feature type="transmembrane region" description="Helical" evidence="3">
    <location>
        <begin position="711"/>
        <end position="732"/>
    </location>
</feature>
<feature type="transmembrane region" description="Helical" evidence="3">
    <location>
        <begin position="776"/>
        <end position="793"/>
    </location>
</feature>
<feature type="region of interest" description="Disordered" evidence="2">
    <location>
        <begin position="1"/>
        <end position="164"/>
    </location>
</feature>
<reference evidence="5 6" key="1">
    <citation type="submission" date="2017-03" db="EMBL/GenBank/DDBJ databases">
        <title>Genomes of endolithic fungi from Antarctica.</title>
        <authorList>
            <person name="Coleine C."/>
            <person name="Masonjones S."/>
            <person name="Stajich J.E."/>
        </authorList>
    </citation>
    <scope>NUCLEOTIDE SEQUENCE [LARGE SCALE GENOMIC DNA]</scope>
    <source>
        <strain evidence="5 6">CCFEE 5187</strain>
    </source>
</reference>
<feature type="compositionally biased region" description="Basic and acidic residues" evidence="2">
    <location>
        <begin position="193"/>
        <end position="202"/>
    </location>
</feature>
<feature type="transmembrane region" description="Helical" evidence="3">
    <location>
        <begin position="952"/>
        <end position="973"/>
    </location>
</feature>
<evidence type="ECO:0000313" key="6">
    <source>
        <dbReference type="Proteomes" id="UP000308768"/>
    </source>
</evidence>
<dbReference type="PANTHER" id="PTHR31082">
    <property type="entry name" value="PHEROMONE-REGULATED MEMBRANE PROTEIN 10"/>
    <property type="match status" value="1"/>
</dbReference>
<keyword evidence="3" id="KW-0472">Membrane</keyword>
<feature type="region of interest" description="Disordered" evidence="2">
    <location>
        <begin position="193"/>
        <end position="227"/>
    </location>
</feature>
<evidence type="ECO:0000256" key="3">
    <source>
        <dbReference type="SAM" id="Phobius"/>
    </source>
</evidence>
<dbReference type="STRING" id="331657.A0A4U0WKV4"/>
<dbReference type="Proteomes" id="UP000308768">
    <property type="component" value="Unassembled WGS sequence"/>
</dbReference>
<accession>A0A4U0WKV4</accession>
<feature type="transmembrane region" description="Helical" evidence="3">
    <location>
        <begin position="672"/>
        <end position="691"/>
    </location>
</feature>
<keyword evidence="3" id="KW-1133">Transmembrane helix</keyword>
<evidence type="ECO:0000256" key="2">
    <source>
        <dbReference type="SAM" id="MobiDB-lite"/>
    </source>
</evidence>
<feature type="compositionally biased region" description="Polar residues" evidence="2">
    <location>
        <begin position="98"/>
        <end position="109"/>
    </location>
</feature>
<keyword evidence="3" id="KW-0812">Transmembrane</keyword>
<dbReference type="OrthoDB" id="413008at2759"/>